<accession>A0ABV5IA73</accession>
<evidence type="ECO:0000313" key="2">
    <source>
        <dbReference type="EMBL" id="MFB9201232.1"/>
    </source>
</evidence>
<comment type="caution">
    <text evidence="2">The sequence shown here is derived from an EMBL/GenBank/DDBJ whole genome shotgun (WGS) entry which is preliminary data.</text>
</comment>
<dbReference type="Proteomes" id="UP001589647">
    <property type="component" value="Unassembled WGS sequence"/>
</dbReference>
<dbReference type="RefSeq" id="WP_189650163.1">
    <property type="nucleotide sequence ID" value="NZ_BMRC01000012.1"/>
</dbReference>
<gene>
    <name evidence="2" type="ORF">ACFFV7_08535</name>
</gene>
<sequence length="72" mass="7384">MTWIFLAAGLILAGLVVLGVTGARAAAAARALSREVAAAKSRLESEMRRLTSQEDETTGLGGVPSGLKTGTR</sequence>
<dbReference type="EMBL" id="JBHMEI010000004">
    <property type="protein sequence ID" value="MFB9201232.1"/>
    <property type="molecule type" value="Genomic_DNA"/>
</dbReference>
<name>A0ABV5IA73_9ACTN</name>
<evidence type="ECO:0000256" key="1">
    <source>
        <dbReference type="SAM" id="MobiDB-lite"/>
    </source>
</evidence>
<feature type="region of interest" description="Disordered" evidence="1">
    <location>
        <begin position="47"/>
        <end position="72"/>
    </location>
</feature>
<reference evidence="2 3" key="1">
    <citation type="submission" date="2024-09" db="EMBL/GenBank/DDBJ databases">
        <authorList>
            <person name="Sun Q."/>
            <person name="Mori K."/>
        </authorList>
    </citation>
    <scope>NUCLEOTIDE SEQUENCE [LARGE SCALE GENOMIC DNA]</scope>
    <source>
        <strain evidence="2 3">CCM 3426</strain>
    </source>
</reference>
<protein>
    <submittedName>
        <fullName evidence="2">Uncharacterized protein</fullName>
    </submittedName>
</protein>
<proteinExistence type="predicted"/>
<evidence type="ECO:0000313" key="3">
    <source>
        <dbReference type="Proteomes" id="UP001589647"/>
    </source>
</evidence>
<organism evidence="2 3">
    <name type="scientific">Nonomuraea spiralis</name>
    <dbReference type="NCBI Taxonomy" id="46182"/>
    <lineage>
        <taxon>Bacteria</taxon>
        <taxon>Bacillati</taxon>
        <taxon>Actinomycetota</taxon>
        <taxon>Actinomycetes</taxon>
        <taxon>Streptosporangiales</taxon>
        <taxon>Streptosporangiaceae</taxon>
        <taxon>Nonomuraea</taxon>
    </lineage>
</organism>
<keyword evidence="3" id="KW-1185">Reference proteome</keyword>